<feature type="transmembrane region" description="Helical" evidence="2">
    <location>
        <begin position="50"/>
        <end position="70"/>
    </location>
</feature>
<accession>A0A8H3BT78</accession>
<proteinExistence type="predicted"/>
<feature type="transmembrane region" description="Helical" evidence="2">
    <location>
        <begin position="346"/>
        <end position="364"/>
    </location>
</feature>
<comment type="caution">
    <text evidence="3">The sequence shown here is derived from an EMBL/GenBank/DDBJ whole genome shotgun (WGS) entry which is preliminary data.</text>
</comment>
<evidence type="ECO:0000313" key="4">
    <source>
        <dbReference type="Proteomes" id="UP000663846"/>
    </source>
</evidence>
<feature type="compositionally biased region" description="Polar residues" evidence="1">
    <location>
        <begin position="289"/>
        <end position="300"/>
    </location>
</feature>
<evidence type="ECO:0000256" key="1">
    <source>
        <dbReference type="SAM" id="MobiDB-lite"/>
    </source>
</evidence>
<name>A0A8H3BT78_9AGAM</name>
<keyword evidence="2" id="KW-0472">Membrane</keyword>
<dbReference type="EMBL" id="CAJMWS010000779">
    <property type="protein sequence ID" value="CAE6462979.1"/>
    <property type="molecule type" value="Genomic_DNA"/>
</dbReference>
<feature type="compositionally biased region" description="Polar residues" evidence="1">
    <location>
        <begin position="214"/>
        <end position="231"/>
    </location>
</feature>
<sequence length="373" mass="41021">MVVWEGVIHLYQICNYPHDGCPRNIHVLLSPVATTVLVVRTWLLWGGIKWVLIALIGGLVLSSVLSIYYISIDLQEFRIIPTVNPQLLPGCLFRISSTIWRPILFPFLYETFIVALTVTKVVSTPNRVPVVMRLFMDGTLYYVVIATVLLLTTIGAAYAPTRALVIGSGFHTACISVGCSRLFLSLHSWAHENKQRSAARSSRTRVDIYKHHSPNPSFSASSKGPAPNQSAYELVSRTAPDIEAGRVTTSIAAATSDAGATPLSFPQGEAPDVPSMLPHIERPSIPTRMWSNSPSVHVQGSQRSHRPPRSSSLYPVMRTTQGGGSVQPLTRPIEVEEDTRRKNGGFMFAALAAGWLVLKLYFFLPFNLNPSDS</sequence>
<feature type="region of interest" description="Disordered" evidence="1">
    <location>
        <begin position="286"/>
        <end position="328"/>
    </location>
</feature>
<dbReference type="AlphaFoldDB" id="A0A8H3BT78"/>
<organism evidence="3 4">
    <name type="scientific">Rhizoctonia solani</name>
    <dbReference type="NCBI Taxonomy" id="456999"/>
    <lineage>
        <taxon>Eukaryota</taxon>
        <taxon>Fungi</taxon>
        <taxon>Dikarya</taxon>
        <taxon>Basidiomycota</taxon>
        <taxon>Agaricomycotina</taxon>
        <taxon>Agaricomycetes</taxon>
        <taxon>Cantharellales</taxon>
        <taxon>Ceratobasidiaceae</taxon>
        <taxon>Rhizoctonia</taxon>
    </lineage>
</organism>
<feature type="transmembrane region" description="Helical" evidence="2">
    <location>
        <begin position="99"/>
        <end position="118"/>
    </location>
</feature>
<reference evidence="3" key="1">
    <citation type="submission" date="2021-01" db="EMBL/GenBank/DDBJ databases">
        <authorList>
            <person name="Kaushik A."/>
        </authorList>
    </citation>
    <scope>NUCLEOTIDE SEQUENCE</scope>
    <source>
        <strain evidence="3">AG1-1C</strain>
    </source>
</reference>
<gene>
    <name evidence="3" type="ORF">RDB_LOCUS162669</name>
</gene>
<protein>
    <submittedName>
        <fullName evidence="3">Uncharacterized protein</fullName>
    </submittedName>
</protein>
<evidence type="ECO:0000256" key="2">
    <source>
        <dbReference type="SAM" id="Phobius"/>
    </source>
</evidence>
<dbReference type="Proteomes" id="UP000663846">
    <property type="component" value="Unassembled WGS sequence"/>
</dbReference>
<feature type="transmembrane region" description="Helical" evidence="2">
    <location>
        <begin position="139"/>
        <end position="158"/>
    </location>
</feature>
<evidence type="ECO:0000313" key="3">
    <source>
        <dbReference type="EMBL" id="CAE6462979.1"/>
    </source>
</evidence>
<keyword evidence="2" id="KW-1133">Transmembrane helix</keyword>
<feature type="region of interest" description="Disordered" evidence="1">
    <location>
        <begin position="196"/>
        <end position="231"/>
    </location>
</feature>
<keyword evidence="2" id="KW-0812">Transmembrane</keyword>
<feature type="transmembrane region" description="Helical" evidence="2">
    <location>
        <begin position="164"/>
        <end position="184"/>
    </location>
</feature>
<feature type="transmembrane region" description="Helical" evidence="2">
    <location>
        <begin position="25"/>
        <end position="43"/>
    </location>
</feature>